<dbReference type="Proteomes" id="UP001281147">
    <property type="component" value="Unassembled WGS sequence"/>
</dbReference>
<protein>
    <submittedName>
        <fullName evidence="1">Uncharacterized protein</fullName>
    </submittedName>
</protein>
<evidence type="ECO:0000313" key="2">
    <source>
        <dbReference type="Proteomes" id="UP001281147"/>
    </source>
</evidence>
<accession>A0ACC3N2H3</accession>
<keyword evidence="2" id="KW-1185">Reference proteome</keyword>
<evidence type="ECO:0000313" key="1">
    <source>
        <dbReference type="EMBL" id="KAK3708654.1"/>
    </source>
</evidence>
<comment type="caution">
    <text evidence="1">The sequence shown here is derived from an EMBL/GenBank/DDBJ whole genome shotgun (WGS) entry which is preliminary data.</text>
</comment>
<reference evidence="1" key="1">
    <citation type="submission" date="2023-07" db="EMBL/GenBank/DDBJ databases">
        <title>Black Yeasts Isolated from many extreme environments.</title>
        <authorList>
            <person name="Coleine C."/>
            <person name="Stajich J.E."/>
            <person name="Selbmann L."/>
        </authorList>
    </citation>
    <scope>NUCLEOTIDE SEQUENCE</scope>
    <source>
        <strain evidence="1">CCFEE 5714</strain>
    </source>
</reference>
<proteinExistence type="predicted"/>
<sequence>MPQKGDNHHCRCDTGSTDGGGFCGKCHEWCQNGHDDCYYFQGEGCSKCKADAERLAKAAKAAADKKKKDKEDEDKKKEDDSWGWKGGRNGRQRQVK</sequence>
<organism evidence="1 2">
    <name type="scientific">Vermiconidia calcicola</name>
    <dbReference type="NCBI Taxonomy" id="1690605"/>
    <lineage>
        <taxon>Eukaryota</taxon>
        <taxon>Fungi</taxon>
        <taxon>Dikarya</taxon>
        <taxon>Ascomycota</taxon>
        <taxon>Pezizomycotina</taxon>
        <taxon>Dothideomycetes</taxon>
        <taxon>Dothideomycetidae</taxon>
        <taxon>Mycosphaerellales</taxon>
        <taxon>Extremaceae</taxon>
        <taxon>Vermiconidia</taxon>
    </lineage>
</organism>
<gene>
    <name evidence="1" type="ORF">LTR37_011376</name>
</gene>
<dbReference type="EMBL" id="JAUTXU010000099">
    <property type="protein sequence ID" value="KAK3708654.1"/>
    <property type="molecule type" value="Genomic_DNA"/>
</dbReference>
<name>A0ACC3N2H3_9PEZI</name>